<keyword evidence="3" id="KW-1185">Reference proteome</keyword>
<evidence type="ECO:0000313" key="2">
    <source>
        <dbReference type="EMBL" id="VEL26743.1"/>
    </source>
</evidence>
<evidence type="ECO:0000313" key="3">
    <source>
        <dbReference type="Proteomes" id="UP000784294"/>
    </source>
</evidence>
<accession>A0A3S5C000</accession>
<dbReference type="Proteomes" id="UP000784294">
    <property type="component" value="Unassembled WGS sequence"/>
</dbReference>
<protein>
    <submittedName>
        <fullName evidence="2">Uncharacterized protein</fullName>
    </submittedName>
</protein>
<comment type="caution">
    <text evidence="2">The sequence shown here is derived from an EMBL/GenBank/DDBJ whole genome shotgun (WGS) entry which is preliminary data.</text>
</comment>
<dbReference type="EMBL" id="CAAALY010082374">
    <property type="protein sequence ID" value="VEL26743.1"/>
    <property type="molecule type" value="Genomic_DNA"/>
</dbReference>
<dbReference type="AlphaFoldDB" id="A0A3S5C000"/>
<reference evidence="2" key="1">
    <citation type="submission" date="2018-11" db="EMBL/GenBank/DDBJ databases">
        <authorList>
            <consortium name="Pathogen Informatics"/>
        </authorList>
    </citation>
    <scope>NUCLEOTIDE SEQUENCE</scope>
</reference>
<feature type="chain" id="PRO_5018694011" evidence="1">
    <location>
        <begin position="22"/>
        <end position="321"/>
    </location>
</feature>
<keyword evidence="1" id="KW-0732">Signal</keyword>
<organism evidence="2 3">
    <name type="scientific">Protopolystoma xenopodis</name>
    <dbReference type="NCBI Taxonomy" id="117903"/>
    <lineage>
        <taxon>Eukaryota</taxon>
        <taxon>Metazoa</taxon>
        <taxon>Spiralia</taxon>
        <taxon>Lophotrochozoa</taxon>
        <taxon>Platyhelminthes</taxon>
        <taxon>Monogenea</taxon>
        <taxon>Polyopisthocotylea</taxon>
        <taxon>Polystomatidea</taxon>
        <taxon>Polystomatidae</taxon>
        <taxon>Protopolystoma</taxon>
    </lineage>
</organism>
<feature type="signal peptide" evidence="1">
    <location>
        <begin position="1"/>
        <end position="21"/>
    </location>
</feature>
<name>A0A3S5C000_9PLAT</name>
<evidence type="ECO:0000256" key="1">
    <source>
        <dbReference type="SAM" id="SignalP"/>
    </source>
</evidence>
<sequence>MIHLLTSIATGLITSPLVLLGLPTPAIFPDSEATHSSVAPLSYHNPLEVTKNCQADLVEDKHCIDTRHYVETPVVTDGKILFSATSADHKRLHTQESTISAGLDSHQHCDGCQRGTKRLAEFRTWIPALTETVVGAAAATCLPSSVVASLSTENESEEFTEATFNRRLLVGQLTVLQANLITTLLYSPILCHRINPFLIISSTPDQASGMVSATGTLHPTVCLEFCLSVLEGIHNLANKMSSLKGLMASQNSGFDDLSTESSWLVRLICGNPWGSFGIPAARNNDSQLHCISSLANLPTPDKAPLATSLLQTAILDGHGIG</sequence>
<proteinExistence type="predicted"/>
<gene>
    <name evidence="2" type="ORF">PXEA_LOCUS20183</name>
</gene>